<evidence type="ECO:0000313" key="6">
    <source>
        <dbReference type="Proteomes" id="UP000621307"/>
    </source>
</evidence>
<evidence type="ECO:0000256" key="1">
    <source>
        <dbReference type="ARBA" id="ARBA00012499"/>
    </source>
</evidence>
<dbReference type="PANTHER" id="PTHR10173">
    <property type="entry name" value="METHIONINE SULFOXIDE REDUCTASE"/>
    <property type="match status" value="1"/>
</dbReference>
<comment type="catalytic activity">
    <reaction evidence="3">
        <text>L-methionyl-[protein] + [thioredoxin]-disulfide + H2O = L-methionyl-(R)-S-oxide-[protein] + [thioredoxin]-dithiol</text>
        <dbReference type="Rhea" id="RHEA:24164"/>
        <dbReference type="Rhea" id="RHEA-COMP:10698"/>
        <dbReference type="Rhea" id="RHEA-COMP:10700"/>
        <dbReference type="Rhea" id="RHEA-COMP:12313"/>
        <dbReference type="Rhea" id="RHEA-COMP:12314"/>
        <dbReference type="ChEBI" id="CHEBI:15377"/>
        <dbReference type="ChEBI" id="CHEBI:16044"/>
        <dbReference type="ChEBI" id="CHEBI:29950"/>
        <dbReference type="ChEBI" id="CHEBI:45764"/>
        <dbReference type="ChEBI" id="CHEBI:50058"/>
        <dbReference type="EC" id="1.8.4.12"/>
    </reaction>
</comment>
<dbReference type="InterPro" id="IPR011057">
    <property type="entry name" value="Mss4-like_sf"/>
</dbReference>
<name>A0ABR8BD49_9NOSO</name>
<evidence type="ECO:0000259" key="4">
    <source>
        <dbReference type="PROSITE" id="PS51790"/>
    </source>
</evidence>
<evidence type="ECO:0000256" key="3">
    <source>
        <dbReference type="ARBA" id="ARBA00048488"/>
    </source>
</evidence>
<accession>A0ABR8BD49</accession>
<sequence length="164" mass="18194">MKKRYFLQTGAALVGTALLPPYIFQRSSIMAASNTKFEIAKSEQEWQTILTPEQFRVLRKHGTERAFTSPLDKEYSEGTYVCAGCGQPLFTSDTKFNSGTGWPSFFTPIEGAIATTTDRSFFMTRVEVHCSRCGGHLGHVFDDGPAPTGKRYCMNGVSLKFEPA</sequence>
<dbReference type="InterPro" id="IPR002579">
    <property type="entry name" value="Met_Sox_Rdtase_MsrB_dom"/>
</dbReference>
<dbReference type="EMBL" id="JACJQL010000013">
    <property type="protein sequence ID" value="MBD2251885.1"/>
    <property type="molecule type" value="Genomic_DNA"/>
</dbReference>
<comment type="caution">
    <text evidence="5">The sequence shown here is derived from an EMBL/GenBank/DDBJ whole genome shotgun (WGS) entry which is preliminary data.</text>
</comment>
<dbReference type="SUPFAM" id="SSF51316">
    <property type="entry name" value="Mss4-like"/>
    <property type="match status" value="1"/>
</dbReference>
<dbReference type="PANTHER" id="PTHR10173:SF57">
    <property type="entry name" value="PEPTIDE-METHIONINE (R)-S-OXIDE REDUCTASE"/>
    <property type="match status" value="1"/>
</dbReference>
<proteinExistence type="predicted"/>
<evidence type="ECO:0000313" key="5">
    <source>
        <dbReference type="EMBL" id="MBD2251885.1"/>
    </source>
</evidence>
<dbReference type="InterPro" id="IPR028427">
    <property type="entry name" value="Met_Sox_Rdtase_MsrB"/>
</dbReference>
<dbReference type="Pfam" id="PF01641">
    <property type="entry name" value="SelR"/>
    <property type="match status" value="1"/>
</dbReference>
<reference evidence="5 6" key="1">
    <citation type="journal article" date="2020" name="ISME J.">
        <title>Comparative genomics reveals insights into cyanobacterial evolution and habitat adaptation.</title>
        <authorList>
            <person name="Chen M.Y."/>
            <person name="Teng W.K."/>
            <person name="Zhao L."/>
            <person name="Hu C.X."/>
            <person name="Zhou Y.K."/>
            <person name="Han B.P."/>
            <person name="Song L.R."/>
            <person name="Shu W.S."/>
        </authorList>
    </citation>
    <scope>NUCLEOTIDE SEQUENCE [LARGE SCALE GENOMIC DNA]</scope>
    <source>
        <strain evidence="5 6">FACHB-3921</strain>
    </source>
</reference>
<dbReference type="RefSeq" id="WP_190567523.1">
    <property type="nucleotide sequence ID" value="NZ_JACJQL010000013.1"/>
</dbReference>
<gene>
    <name evidence="5" type="primary">msrB</name>
    <name evidence="5" type="ORF">H6G14_11310</name>
</gene>
<dbReference type="Proteomes" id="UP000621307">
    <property type="component" value="Unassembled WGS sequence"/>
</dbReference>
<dbReference type="PROSITE" id="PS51790">
    <property type="entry name" value="MSRB"/>
    <property type="match status" value="1"/>
</dbReference>
<keyword evidence="6" id="KW-1185">Reference proteome</keyword>
<keyword evidence="2 5" id="KW-0560">Oxidoreductase</keyword>
<protein>
    <recommendedName>
        <fullName evidence="1">peptide-methionine (R)-S-oxide reductase</fullName>
        <ecNumber evidence="1">1.8.4.12</ecNumber>
    </recommendedName>
</protein>
<dbReference type="NCBIfam" id="TIGR00357">
    <property type="entry name" value="peptide-methionine (R)-S-oxide reductase MsrB"/>
    <property type="match status" value="1"/>
</dbReference>
<dbReference type="GO" id="GO:0033743">
    <property type="term" value="F:peptide-methionine (R)-S-oxide reductase activity"/>
    <property type="evidence" value="ECO:0007669"/>
    <property type="project" value="UniProtKB-EC"/>
</dbReference>
<evidence type="ECO:0000256" key="2">
    <source>
        <dbReference type="ARBA" id="ARBA00023002"/>
    </source>
</evidence>
<organism evidence="5 6">
    <name type="scientific">Nostoc parmelioides FACHB-3921</name>
    <dbReference type="NCBI Taxonomy" id="2692909"/>
    <lineage>
        <taxon>Bacteria</taxon>
        <taxon>Bacillati</taxon>
        <taxon>Cyanobacteriota</taxon>
        <taxon>Cyanophyceae</taxon>
        <taxon>Nostocales</taxon>
        <taxon>Nostocaceae</taxon>
        <taxon>Nostoc</taxon>
    </lineage>
</organism>
<dbReference type="EC" id="1.8.4.12" evidence="1"/>
<dbReference type="Gene3D" id="2.170.150.20">
    <property type="entry name" value="Peptide methionine sulfoxide reductase"/>
    <property type="match status" value="1"/>
</dbReference>
<feature type="domain" description="MsrB" evidence="4">
    <location>
        <begin position="43"/>
        <end position="164"/>
    </location>
</feature>